<evidence type="ECO:0000313" key="4">
    <source>
        <dbReference type="EMBL" id="EXU60859.1"/>
    </source>
</evidence>
<name>A0A014L5W9_9BACT</name>
<dbReference type="SMART" id="SM00382">
    <property type="entry name" value="AAA"/>
    <property type="match status" value="1"/>
</dbReference>
<protein>
    <submittedName>
        <fullName evidence="4">ABC transporter ATP-binding protein</fullName>
    </submittedName>
</protein>
<evidence type="ECO:0000256" key="2">
    <source>
        <dbReference type="ARBA" id="ARBA00022840"/>
    </source>
</evidence>
<dbReference type="FunFam" id="3.40.50.300:FF:000011">
    <property type="entry name" value="Putative ABC transporter ATP-binding component"/>
    <property type="match status" value="1"/>
</dbReference>
<dbReference type="Pfam" id="PF00005">
    <property type="entry name" value="ABC_tran"/>
    <property type="match status" value="2"/>
</dbReference>
<dbReference type="CDD" id="cd03221">
    <property type="entry name" value="ABCF_EF-3"/>
    <property type="match status" value="1"/>
</dbReference>
<sequence>MIEIKDLSKIFADKVLFQNVNLKFTEGNTYGIIGANGAGKSTFLKILAGFIEPSSGSIQTSQNQRISVLSQNHYEFDDFIVTDVVIMGNQKLYQIQQEKDQIYANPDATEADYNRAGELEEQFGLLGGWSAENDAQILLSALEIPKEFWYSKMSELKSSYKVKVLLAKALFGNPDILIMDEPTNHLDFKAIKWLEEFLINYKNIVLVVSHDSDFLDQVCTHTVDIDYGEVKIFTGNYSFWKQSSELLRELQKNANAKKEEQIAKLEAFIAKFSANASKSAQATSRKKSLEKIQLEEIKPSSRKYPYIRFNVFPRPGKQILNVENLSYKNPETGEFLFKNVSFTLLPGQKMVVFVDDDLIKTKLLDIIAGKEAPTSGTITWGSTIKFDYLPANTDDFFNSDLDLISWISQWPIFNTQDENKDNSTHRMRAFLGRMFFSGDQVFKKVNVTSGGEKVRLMFSKMMLSESNFLIFDQPLNHLDSESIDSFIEGLKLYDSGAIFTTYNLALIKEVANAILDIKQDSAVFFQGSLAEYEKKIGI</sequence>
<dbReference type="SUPFAM" id="SSF52540">
    <property type="entry name" value="P-loop containing nucleoside triphosphate hydrolases"/>
    <property type="match status" value="2"/>
</dbReference>
<dbReference type="AlphaFoldDB" id="A0A014L5W9"/>
<dbReference type="EMBL" id="JFAD01000034">
    <property type="protein sequence ID" value="EXU60859.1"/>
    <property type="molecule type" value="Genomic_DNA"/>
</dbReference>
<proteinExistence type="predicted"/>
<comment type="caution">
    <text evidence="4">The sequence shown here is derived from an EMBL/GenBank/DDBJ whole genome shotgun (WGS) entry which is preliminary data.</text>
</comment>
<dbReference type="InterPro" id="IPR003439">
    <property type="entry name" value="ABC_transporter-like_ATP-bd"/>
</dbReference>
<dbReference type="InterPro" id="IPR051309">
    <property type="entry name" value="ABCF_ATPase"/>
</dbReference>
<keyword evidence="2 4" id="KW-0067">ATP-binding</keyword>
<dbReference type="PANTHER" id="PTHR42855:SF2">
    <property type="entry name" value="DRUG RESISTANCE ABC TRANSPORTER,ATP-BINDING PROTEIN"/>
    <property type="match status" value="1"/>
</dbReference>
<dbReference type="GO" id="GO:0005524">
    <property type="term" value="F:ATP binding"/>
    <property type="evidence" value="ECO:0007669"/>
    <property type="project" value="UniProtKB-KW"/>
</dbReference>
<dbReference type="Proteomes" id="UP000020977">
    <property type="component" value="Unassembled WGS sequence"/>
</dbReference>
<keyword evidence="1" id="KW-0547">Nucleotide-binding</keyword>
<dbReference type="InterPro" id="IPR032781">
    <property type="entry name" value="ABC_tran_Xtn"/>
</dbReference>
<feature type="domain" description="ABC transporter" evidence="3">
    <location>
        <begin position="2"/>
        <end position="252"/>
    </location>
</feature>
<dbReference type="InterPro" id="IPR003593">
    <property type="entry name" value="AAA+_ATPase"/>
</dbReference>
<reference evidence="4 5" key="1">
    <citation type="submission" date="2014-03" db="EMBL/GenBank/DDBJ databases">
        <title>Genome sequence of Mycoplasma ovipneumoniae strain 14811.</title>
        <authorList>
            <person name="Sirand-Pugnet P."/>
            <person name="Breton M."/>
            <person name="Dordet-Frisoni E."/>
            <person name="Baranowski E."/>
            <person name="Barre A."/>
            <person name="Couture C."/>
            <person name="Dupuy V."/>
            <person name="Gaurivaud P."/>
            <person name="Jacob D."/>
            <person name="Lemaitre C."/>
            <person name="Manso-Silvan L."/>
            <person name="Nikolski M."/>
            <person name="Nouvel L.-X."/>
            <person name="Poumarat F."/>
            <person name="Tardy F."/>
            <person name="Thebault P."/>
            <person name="Theil S."/>
            <person name="Citti C."/>
            <person name="Thiaucourt F."/>
            <person name="Blanchard A."/>
        </authorList>
    </citation>
    <scope>NUCLEOTIDE SEQUENCE [LARGE SCALE GENOMIC DNA]</scope>
    <source>
        <strain evidence="4 5">14811</strain>
    </source>
</reference>
<dbReference type="Pfam" id="PF12848">
    <property type="entry name" value="ABC_tran_Xtn"/>
    <property type="match status" value="1"/>
</dbReference>
<dbReference type="RefSeq" id="WP_044284454.1">
    <property type="nucleotide sequence ID" value="NZ_JFAD01000034.1"/>
</dbReference>
<dbReference type="InterPro" id="IPR027417">
    <property type="entry name" value="P-loop_NTPase"/>
</dbReference>
<evidence type="ECO:0000259" key="3">
    <source>
        <dbReference type="PROSITE" id="PS50893"/>
    </source>
</evidence>
<dbReference type="GO" id="GO:0016887">
    <property type="term" value="F:ATP hydrolysis activity"/>
    <property type="evidence" value="ECO:0007669"/>
    <property type="project" value="InterPro"/>
</dbReference>
<dbReference type="eggNOG" id="COG0488">
    <property type="taxonomic scope" value="Bacteria"/>
</dbReference>
<gene>
    <name evidence="4" type="ORF">MOVI_6330</name>
</gene>
<dbReference type="Gene3D" id="3.40.50.300">
    <property type="entry name" value="P-loop containing nucleotide triphosphate hydrolases"/>
    <property type="match status" value="2"/>
</dbReference>
<dbReference type="STRING" id="1188239.MOVI_6330"/>
<organism evidence="4 5">
    <name type="scientific">Mesomycoplasma ovipneumoniae 14811</name>
    <dbReference type="NCBI Taxonomy" id="1188239"/>
    <lineage>
        <taxon>Bacteria</taxon>
        <taxon>Bacillati</taxon>
        <taxon>Mycoplasmatota</taxon>
        <taxon>Mycoplasmoidales</taxon>
        <taxon>Metamycoplasmataceae</taxon>
        <taxon>Mesomycoplasma</taxon>
    </lineage>
</organism>
<accession>A0A014L5W9</accession>
<evidence type="ECO:0000313" key="5">
    <source>
        <dbReference type="Proteomes" id="UP000020977"/>
    </source>
</evidence>
<dbReference type="PATRIC" id="fig|1188239.3.peg.1509"/>
<evidence type="ECO:0000256" key="1">
    <source>
        <dbReference type="ARBA" id="ARBA00022741"/>
    </source>
</evidence>
<dbReference type="PANTHER" id="PTHR42855">
    <property type="entry name" value="ABC TRANSPORTER ATP-BINDING SUBUNIT"/>
    <property type="match status" value="1"/>
</dbReference>
<dbReference type="PROSITE" id="PS50893">
    <property type="entry name" value="ABC_TRANSPORTER_2"/>
    <property type="match status" value="1"/>
</dbReference>